<sequence length="177" mass="18310">MCNDDLTAGAQRVALDGPTEIWLVGNEQSAAAAPPDMALLPAGDLAKSYAHWVDRATIAWRVPPTEGAGGPERQFHLHFSPDASLRVTAGGVEGAETTLPLRVAGSNIPAAVAARFPHLHGCTHLEIPEEHLEQVSALLQGQVAVSVAAPDGAALDACSVQLAGAIDDLFATVLLQS</sequence>
<dbReference type="SUPFAM" id="SSF81296">
    <property type="entry name" value="E set domains"/>
    <property type="match status" value="1"/>
</dbReference>
<reference evidence="2 3" key="1">
    <citation type="journal article" date="2013" name="BMC Genomics">
        <title>Reconstruction of the lipid metabolism for the microalga Monoraphidium neglectum from its genome sequence reveals characteristics suitable for biofuel production.</title>
        <authorList>
            <person name="Bogen C."/>
            <person name="Al-Dilaimi A."/>
            <person name="Albersmeier A."/>
            <person name="Wichmann J."/>
            <person name="Grundmann M."/>
            <person name="Rupp O."/>
            <person name="Lauersen K.J."/>
            <person name="Blifernez-Klassen O."/>
            <person name="Kalinowski J."/>
            <person name="Goesmann A."/>
            <person name="Mussgnug J.H."/>
            <person name="Kruse O."/>
        </authorList>
    </citation>
    <scope>NUCLEOTIDE SEQUENCE [LARGE SCALE GENOMIC DNA]</scope>
    <source>
        <strain evidence="2 3">SAG 48.87</strain>
    </source>
</reference>
<dbReference type="RefSeq" id="XP_013897763.1">
    <property type="nucleotide sequence ID" value="XM_014042309.1"/>
</dbReference>
<dbReference type="Proteomes" id="UP000054498">
    <property type="component" value="Unassembled WGS sequence"/>
</dbReference>
<protein>
    <submittedName>
        <fullName evidence="2">Alpha-1,6-glucosidase, pullulanase-type</fullName>
    </submittedName>
</protein>
<dbReference type="Pfam" id="PF17967">
    <property type="entry name" value="Pullulanase_N2"/>
    <property type="match status" value="1"/>
</dbReference>
<dbReference type="InterPro" id="IPR014756">
    <property type="entry name" value="Ig_E-set"/>
</dbReference>
<dbReference type="Gene3D" id="2.60.40.1130">
    <property type="entry name" value="Rab geranylgeranyltransferase alpha-subunit, insert domain"/>
    <property type="match status" value="1"/>
</dbReference>
<gene>
    <name evidence="2" type="ORF">MNEG_9217</name>
</gene>
<dbReference type="AlphaFoldDB" id="A0A0D2KTE7"/>
<organism evidence="2 3">
    <name type="scientific">Monoraphidium neglectum</name>
    <dbReference type="NCBI Taxonomy" id="145388"/>
    <lineage>
        <taxon>Eukaryota</taxon>
        <taxon>Viridiplantae</taxon>
        <taxon>Chlorophyta</taxon>
        <taxon>core chlorophytes</taxon>
        <taxon>Chlorophyceae</taxon>
        <taxon>CS clade</taxon>
        <taxon>Sphaeropleales</taxon>
        <taxon>Selenastraceae</taxon>
        <taxon>Monoraphidium</taxon>
    </lineage>
</organism>
<dbReference type="GeneID" id="25742092"/>
<dbReference type="EMBL" id="KK102078">
    <property type="protein sequence ID" value="KIY98743.1"/>
    <property type="molecule type" value="Genomic_DNA"/>
</dbReference>
<dbReference type="STRING" id="145388.A0A0D2KTE7"/>
<accession>A0A0D2KTE7</accession>
<evidence type="ECO:0000313" key="2">
    <source>
        <dbReference type="EMBL" id="KIY98743.1"/>
    </source>
</evidence>
<keyword evidence="3" id="KW-1185">Reference proteome</keyword>
<proteinExistence type="predicted"/>
<evidence type="ECO:0000259" key="1">
    <source>
        <dbReference type="Pfam" id="PF17967"/>
    </source>
</evidence>
<dbReference type="InterPro" id="IPR040671">
    <property type="entry name" value="Pullulanase_N2"/>
</dbReference>
<feature type="domain" description="Pullulanase N2" evidence="1">
    <location>
        <begin position="48"/>
        <end position="168"/>
    </location>
</feature>
<dbReference type="KEGG" id="mng:MNEG_9217"/>
<evidence type="ECO:0000313" key="3">
    <source>
        <dbReference type="Proteomes" id="UP000054498"/>
    </source>
</evidence>
<name>A0A0D2KTE7_9CHLO</name>